<evidence type="ECO:0000313" key="1">
    <source>
        <dbReference type="EMBL" id="MBT0653751.1"/>
    </source>
</evidence>
<comment type="caution">
    <text evidence="1">The sequence shown here is derived from an EMBL/GenBank/DDBJ whole genome shotgun (WGS) entry which is preliminary data.</text>
</comment>
<reference evidence="1 2" key="1">
    <citation type="submission" date="2021-05" db="EMBL/GenBank/DDBJ databases">
        <title>The draft genome of Geobacter luticola JCM 17780.</title>
        <authorList>
            <person name="Xu Z."/>
            <person name="Masuda Y."/>
            <person name="Itoh H."/>
            <person name="Senoo K."/>
        </authorList>
    </citation>
    <scope>NUCLEOTIDE SEQUENCE [LARGE SCALE GENOMIC DNA]</scope>
    <source>
        <strain evidence="1 2">JCM 17780</strain>
    </source>
</reference>
<keyword evidence="2" id="KW-1185">Reference proteome</keyword>
<dbReference type="Pfam" id="PF03692">
    <property type="entry name" value="CxxCxxCC"/>
    <property type="match status" value="1"/>
</dbReference>
<gene>
    <name evidence="1" type="ORF">KI810_11840</name>
</gene>
<accession>A0ABS5SEF3</accession>
<dbReference type="EMBL" id="JAHCVK010000005">
    <property type="protein sequence ID" value="MBT0653751.1"/>
    <property type="molecule type" value="Genomic_DNA"/>
</dbReference>
<dbReference type="Proteomes" id="UP000756860">
    <property type="component" value="Unassembled WGS sequence"/>
</dbReference>
<sequence>METTPSPHDLLKNYRDLICRVDELCAGIGEKFPEEIVCRAGCAGCCRHLTLLPVEAVALAVALHGLPPDLADMIRNRARQSAPDGPCPLLMDERCLLYAARPLICRTHGLPLLTRLDGTPRVDFCPENFRGVTNLPGSAVIDLERLNTALVAVDALFCREYFPAGRADRERYTIAEALLLEL</sequence>
<evidence type="ECO:0000313" key="2">
    <source>
        <dbReference type="Proteomes" id="UP000756860"/>
    </source>
</evidence>
<dbReference type="InterPro" id="IPR005358">
    <property type="entry name" value="Puta_zinc/iron-chelating_dom"/>
</dbReference>
<name>A0ABS5SEF3_9BACT</name>
<proteinExistence type="predicted"/>
<protein>
    <submittedName>
        <fullName evidence="1">YkgJ family cysteine cluster protein</fullName>
    </submittedName>
</protein>
<organism evidence="1 2">
    <name type="scientific">Geomobilimonas luticola</name>
    <dbReference type="NCBI Taxonomy" id="1114878"/>
    <lineage>
        <taxon>Bacteria</taxon>
        <taxon>Pseudomonadati</taxon>
        <taxon>Thermodesulfobacteriota</taxon>
        <taxon>Desulfuromonadia</taxon>
        <taxon>Geobacterales</taxon>
        <taxon>Geobacteraceae</taxon>
        <taxon>Geomobilimonas</taxon>
    </lineage>
</organism>